<protein>
    <submittedName>
        <fullName evidence="1">Uncharacterized protein</fullName>
    </submittedName>
</protein>
<proteinExistence type="predicted"/>
<dbReference type="AlphaFoldDB" id="V5FCZ7"/>
<dbReference type="Proteomes" id="UP000018001">
    <property type="component" value="Unassembled WGS sequence"/>
</dbReference>
<keyword evidence="2" id="KW-1185">Reference proteome</keyword>
<evidence type="ECO:0000313" key="1">
    <source>
        <dbReference type="EMBL" id="GAD95004.1"/>
    </source>
</evidence>
<dbReference type="eggNOG" id="ENOG502SUK3">
    <property type="taxonomic scope" value="Eukaryota"/>
</dbReference>
<gene>
    <name evidence="1" type="ORF">PVAR5_3638</name>
</gene>
<name>V5FCZ7_BYSSN</name>
<organism evidence="1 2">
    <name type="scientific">Byssochlamys spectabilis (strain No. 5 / NBRC 109023)</name>
    <name type="common">Paecilomyces variotii</name>
    <dbReference type="NCBI Taxonomy" id="1356009"/>
    <lineage>
        <taxon>Eukaryota</taxon>
        <taxon>Fungi</taxon>
        <taxon>Dikarya</taxon>
        <taxon>Ascomycota</taxon>
        <taxon>Pezizomycotina</taxon>
        <taxon>Eurotiomycetes</taxon>
        <taxon>Eurotiomycetidae</taxon>
        <taxon>Eurotiales</taxon>
        <taxon>Thermoascaceae</taxon>
        <taxon>Paecilomyces</taxon>
    </lineage>
</organism>
<dbReference type="OrthoDB" id="76567at2759"/>
<sequence length="287" mass="32444">MDESLLSIPPPNFCTSEAENRLINQIQSDLRSHLRSSKKKDERTITYKDVAPETAQTIIKWLGQKTTTLPSGLYYNSVPRTLRFTLWPNLIRTAHQDWLHRAMSRMKETNFLTPEEHMNLVLYSGMTGFNSFSGPYKSSYRVPDQAIVPAIGTLPLPSLVLESGWGESREELYALRDLWLVGGSGSVKIVMLVNWTVDEETRKVSGDIEVFGGDSLGGDVQRVQKEVIFPAPSPEVAEKQSIRVARKQLFGSSLPMNEDPDKITFIELKYLRLIAEEIIRKEGYVPA</sequence>
<dbReference type="HOGENOM" id="CLU_062454_1_0_1"/>
<reference evidence="2" key="1">
    <citation type="journal article" date="2014" name="Genome Announc.">
        <title>Draft genome sequence of the formaldehyde-resistant fungus Byssochlamys spectabilis No. 5 (anamorph Paecilomyces variotii No. 5) (NBRC109023).</title>
        <authorList>
            <person name="Oka T."/>
            <person name="Ekino K."/>
            <person name="Fukuda K."/>
            <person name="Nomura Y."/>
        </authorList>
    </citation>
    <scope>NUCLEOTIDE SEQUENCE [LARGE SCALE GENOMIC DNA]</scope>
    <source>
        <strain evidence="2">No. 5 / NBRC 109023</strain>
    </source>
</reference>
<accession>V5FCZ7</accession>
<comment type="caution">
    <text evidence="1">The sequence shown here is derived from an EMBL/GenBank/DDBJ whole genome shotgun (WGS) entry which is preliminary data.</text>
</comment>
<dbReference type="InParanoid" id="V5FCZ7"/>
<dbReference type="EMBL" id="BAUL01000110">
    <property type="protein sequence ID" value="GAD95004.1"/>
    <property type="molecule type" value="Genomic_DNA"/>
</dbReference>
<evidence type="ECO:0000313" key="2">
    <source>
        <dbReference type="Proteomes" id="UP000018001"/>
    </source>
</evidence>